<protein>
    <submittedName>
        <fullName evidence="3">Type II CAAX endopeptidase family protein</fullName>
    </submittedName>
</protein>
<keyword evidence="1" id="KW-0812">Transmembrane</keyword>
<name>A0ABP8XG79_9ACTN</name>
<evidence type="ECO:0000313" key="4">
    <source>
        <dbReference type="Proteomes" id="UP001499974"/>
    </source>
</evidence>
<feature type="transmembrane region" description="Helical" evidence="1">
    <location>
        <begin position="176"/>
        <end position="197"/>
    </location>
</feature>
<organism evidence="3 4">
    <name type="scientific">Nocardioides conyzicola</name>
    <dbReference type="NCBI Taxonomy" id="1651781"/>
    <lineage>
        <taxon>Bacteria</taxon>
        <taxon>Bacillati</taxon>
        <taxon>Actinomycetota</taxon>
        <taxon>Actinomycetes</taxon>
        <taxon>Propionibacteriales</taxon>
        <taxon>Nocardioidaceae</taxon>
        <taxon>Nocardioides</taxon>
    </lineage>
</organism>
<feature type="transmembrane region" description="Helical" evidence="1">
    <location>
        <begin position="7"/>
        <end position="27"/>
    </location>
</feature>
<feature type="domain" description="CAAX prenyl protease 2/Lysostaphin resistance protein A-like" evidence="2">
    <location>
        <begin position="107"/>
        <end position="188"/>
    </location>
</feature>
<dbReference type="EMBL" id="BAABKM010000002">
    <property type="protein sequence ID" value="GAA4706153.1"/>
    <property type="molecule type" value="Genomic_DNA"/>
</dbReference>
<keyword evidence="1" id="KW-1133">Transmembrane helix</keyword>
<accession>A0ABP8XG79</accession>
<proteinExistence type="predicted"/>
<evidence type="ECO:0000256" key="1">
    <source>
        <dbReference type="SAM" id="Phobius"/>
    </source>
</evidence>
<feature type="transmembrane region" description="Helical" evidence="1">
    <location>
        <begin position="63"/>
        <end position="83"/>
    </location>
</feature>
<feature type="transmembrane region" description="Helical" evidence="1">
    <location>
        <begin position="141"/>
        <end position="169"/>
    </location>
</feature>
<sequence>MSTAVRQAVTVGFLALGTVLLGISFRIEPGSAWFYPSALALAATWAVGAFASGPVPLGKRGPVLPLLVGAGLAGVFVLGALVVREIPLLEDQVAAVTAYAVRGSGPLVFAVTLLTGAGEELFFRGAVYARVPERPVIGSTLVYALVTVATGNAALVLAAALLGLVVGLVRQRSGGVLAPAITHMTWSLVMLLALPALF</sequence>
<dbReference type="InterPro" id="IPR003675">
    <property type="entry name" value="Rce1/LyrA-like_dom"/>
</dbReference>
<evidence type="ECO:0000313" key="3">
    <source>
        <dbReference type="EMBL" id="GAA4706153.1"/>
    </source>
</evidence>
<evidence type="ECO:0000259" key="2">
    <source>
        <dbReference type="Pfam" id="PF02517"/>
    </source>
</evidence>
<keyword evidence="1" id="KW-0472">Membrane</keyword>
<feature type="transmembrane region" description="Helical" evidence="1">
    <location>
        <begin position="33"/>
        <end position="51"/>
    </location>
</feature>
<comment type="caution">
    <text evidence="3">The sequence shown here is derived from an EMBL/GenBank/DDBJ whole genome shotgun (WGS) entry which is preliminary data.</text>
</comment>
<dbReference type="RefSeq" id="WP_345521652.1">
    <property type="nucleotide sequence ID" value="NZ_BAABKM010000002.1"/>
</dbReference>
<keyword evidence="4" id="KW-1185">Reference proteome</keyword>
<reference evidence="4" key="1">
    <citation type="journal article" date="2019" name="Int. J. Syst. Evol. Microbiol.">
        <title>The Global Catalogue of Microorganisms (GCM) 10K type strain sequencing project: providing services to taxonomists for standard genome sequencing and annotation.</title>
        <authorList>
            <consortium name="The Broad Institute Genomics Platform"/>
            <consortium name="The Broad Institute Genome Sequencing Center for Infectious Disease"/>
            <person name="Wu L."/>
            <person name="Ma J."/>
        </authorList>
    </citation>
    <scope>NUCLEOTIDE SEQUENCE [LARGE SCALE GENOMIC DNA]</scope>
    <source>
        <strain evidence="4">JCM 18531</strain>
    </source>
</reference>
<gene>
    <name evidence="3" type="ORF">GCM10023349_25200</name>
</gene>
<dbReference type="Pfam" id="PF02517">
    <property type="entry name" value="Rce1-like"/>
    <property type="match status" value="1"/>
</dbReference>
<dbReference type="Proteomes" id="UP001499974">
    <property type="component" value="Unassembled WGS sequence"/>
</dbReference>